<dbReference type="GO" id="GO:0051607">
    <property type="term" value="P:defense response to virus"/>
    <property type="evidence" value="ECO:0007669"/>
    <property type="project" value="UniProtKB-KW"/>
</dbReference>
<dbReference type="InterPro" id="IPR010172">
    <property type="entry name" value="CRISPR-assoc_prot_TM1791"/>
</dbReference>
<feature type="region of interest" description="Disordered" evidence="2">
    <location>
        <begin position="1"/>
        <end position="34"/>
    </location>
</feature>
<feature type="domain" description="CRISPR type III-associated protein" evidence="3">
    <location>
        <begin position="123"/>
        <end position="305"/>
    </location>
</feature>
<evidence type="ECO:0000313" key="4">
    <source>
        <dbReference type="EMBL" id="HGS20804.1"/>
    </source>
</evidence>
<dbReference type="NCBIfam" id="TIGR01898">
    <property type="entry name" value="cas_TM1791_cmr6"/>
    <property type="match status" value="1"/>
</dbReference>
<comment type="caution">
    <text evidence="4">The sequence shown here is derived from an EMBL/GenBank/DDBJ whole genome shotgun (WGS) entry which is preliminary data.</text>
</comment>
<dbReference type="PANTHER" id="PTHR39965">
    <property type="entry name" value="CRISPR SYSTEM CMR SUBUNIT CMR6"/>
    <property type="match status" value="1"/>
</dbReference>
<name>A0A7C4PJ85_9CHLR</name>
<feature type="compositionally biased region" description="Pro residues" evidence="2">
    <location>
        <begin position="322"/>
        <end position="334"/>
    </location>
</feature>
<organism evidence="4">
    <name type="scientific">Anaerolinea thermolimosa</name>
    <dbReference type="NCBI Taxonomy" id="229919"/>
    <lineage>
        <taxon>Bacteria</taxon>
        <taxon>Bacillati</taxon>
        <taxon>Chloroflexota</taxon>
        <taxon>Anaerolineae</taxon>
        <taxon>Anaerolineales</taxon>
        <taxon>Anaerolineaceae</taxon>
        <taxon>Anaerolinea</taxon>
    </lineage>
</organism>
<keyword evidence="1" id="KW-0051">Antiviral defense</keyword>
<reference evidence="4" key="1">
    <citation type="journal article" date="2020" name="mSystems">
        <title>Genome- and Community-Level Interaction Insights into Carbon Utilization and Element Cycling Functions of Hydrothermarchaeota in Hydrothermal Sediment.</title>
        <authorList>
            <person name="Zhou Z."/>
            <person name="Liu Y."/>
            <person name="Xu W."/>
            <person name="Pan J."/>
            <person name="Luo Z.H."/>
            <person name="Li M."/>
        </authorList>
    </citation>
    <scope>NUCLEOTIDE SEQUENCE [LARGE SCALE GENOMIC DNA]</scope>
    <source>
        <strain evidence="4">SpSt-573</strain>
    </source>
</reference>
<proteinExistence type="predicted"/>
<dbReference type="PANTHER" id="PTHR39965:SF1">
    <property type="entry name" value="CRISPR SYSTEM CMR SUBUNIT CMR6"/>
    <property type="match status" value="1"/>
</dbReference>
<feature type="compositionally biased region" description="Basic and acidic residues" evidence="2">
    <location>
        <begin position="310"/>
        <end position="319"/>
    </location>
</feature>
<evidence type="ECO:0000256" key="1">
    <source>
        <dbReference type="ARBA" id="ARBA00023118"/>
    </source>
</evidence>
<gene>
    <name evidence="4" type="primary">cmr6</name>
    <name evidence="4" type="ORF">ENT37_02915</name>
</gene>
<evidence type="ECO:0000259" key="3">
    <source>
        <dbReference type="Pfam" id="PF03787"/>
    </source>
</evidence>
<accession>A0A7C4PJ85</accession>
<protein>
    <submittedName>
        <fullName evidence="4">Type III-B CRISPR module RAMP protein Cmr6</fullName>
    </submittedName>
</protein>
<dbReference type="AlphaFoldDB" id="A0A7C4PJ85"/>
<feature type="region of interest" description="Disordered" evidence="2">
    <location>
        <begin position="310"/>
        <end position="353"/>
    </location>
</feature>
<dbReference type="InterPro" id="IPR005537">
    <property type="entry name" value="RAMP_III_fam"/>
</dbReference>
<evidence type="ECO:0000256" key="2">
    <source>
        <dbReference type="SAM" id="MobiDB-lite"/>
    </source>
</evidence>
<dbReference type="EMBL" id="DSYK01000151">
    <property type="protein sequence ID" value="HGS20804.1"/>
    <property type="molecule type" value="Genomic_DNA"/>
</dbReference>
<sequence>MSPNASQRHGSPPNHPAGQGGGGNSSPGPEYPLPKETVAVFKNTRVSNPGLIFERYIPCMTEDKENRRRQALNAVKTAPDSSALHAVYTRWQALAEACKAKTLTLKTDWRFIPGLGRKTALEIGFGFHRYGFPYLPASSVKGIARTWALFELASLLETGEGKLYDLDRTIEKEEGEFQKAFEAYKPSDEAREQAKSFRLVFGTLEQAGGAVFFDAIPTSAFPLDIDIMNPHYAPYYQGKEPPGDWHNPTPITFLAVPANKEFAFAVAWRRGAPHANLLEQACAWLKNGLRDLGAGAKTSAGYGYFGETSVEKSGKETGQDRPVPPAPPVPPVAPRPSTRHTATGTVRYENKKPYVRTPDEKKYRLDWKALGMQSLPAKTPVEFQFEEYEDGTYKVVRVTKK</sequence>
<dbReference type="Pfam" id="PF03787">
    <property type="entry name" value="RAMPs"/>
    <property type="match status" value="1"/>
</dbReference>